<dbReference type="EMBL" id="JBCGDP010000003">
    <property type="protein sequence ID" value="MEM0575563.1"/>
    <property type="molecule type" value="Genomic_DNA"/>
</dbReference>
<keyword evidence="2" id="KW-1185">Reference proteome</keyword>
<organism evidence="1 2">
    <name type="scientific">Flavobacterium polysaccharolyticum</name>
    <dbReference type="NCBI Taxonomy" id="3133148"/>
    <lineage>
        <taxon>Bacteria</taxon>
        <taxon>Pseudomonadati</taxon>
        <taxon>Bacteroidota</taxon>
        <taxon>Flavobacteriia</taxon>
        <taxon>Flavobacteriales</taxon>
        <taxon>Flavobacteriaceae</taxon>
        <taxon>Flavobacterium</taxon>
    </lineage>
</organism>
<protein>
    <recommendedName>
        <fullName evidence="3">GLPGLI family protein</fullName>
    </recommendedName>
</protein>
<accession>A0ABU9NJR5</accession>
<sequence length="195" mass="22469">MRHLISSILYLTFFGYSYSQTTVPGYYITKTNDSISTQIKMPKSIFGAVDFSKFLFKVEVNDGPNETKKLKPEDIKSFGFIYDEKAYQFFSKPTITEKNLRFLEPLILGKKTCLYQFQTVNQNGAPLGTFFTFEKSDGIYLFLNTGIGNLEKFKSALKDFYKDNQKLQELIDTKFQLKKNVKIDITEIVQAANKS</sequence>
<evidence type="ECO:0008006" key="3">
    <source>
        <dbReference type="Google" id="ProtNLM"/>
    </source>
</evidence>
<name>A0ABU9NJR5_9FLAO</name>
<dbReference type="Proteomes" id="UP001468798">
    <property type="component" value="Unassembled WGS sequence"/>
</dbReference>
<evidence type="ECO:0000313" key="2">
    <source>
        <dbReference type="Proteomes" id="UP001468798"/>
    </source>
</evidence>
<comment type="caution">
    <text evidence="1">The sequence shown here is derived from an EMBL/GenBank/DDBJ whole genome shotgun (WGS) entry which is preliminary data.</text>
</comment>
<evidence type="ECO:0000313" key="1">
    <source>
        <dbReference type="EMBL" id="MEM0575563.1"/>
    </source>
</evidence>
<dbReference type="RefSeq" id="WP_342690657.1">
    <property type="nucleotide sequence ID" value="NZ_JBCGDP010000003.1"/>
</dbReference>
<proteinExistence type="predicted"/>
<gene>
    <name evidence="1" type="ORF">WFZ86_03560</name>
</gene>
<reference evidence="1 2" key="1">
    <citation type="submission" date="2024-03" db="EMBL/GenBank/DDBJ databases">
        <title>Two novel species of the genus Flavobacterium exhibiting potentially degradation of complex polysaccharides.</title>
        <authorList>
            <person name="Lian X."/>
        </authorList>
    </citation>
    <scope>NUCLEOTIDE SEQUENCE [LARGE SCALE GENOMIC DNA]</scope>
    <source>
        <strain evidence="1 2">N6</strain>
    </source>
</reference>